<dbReference type="PRINTS" id="PR00132">
    <property type="entry name" value="GLHYDRLASE2"/>
</dbReference>
<dbReference type="Pfam" id="PF02836">
    <property type="entry name" value="Glyco_hydro_2_C"/>
    <property type="match status" value="1"/>
</dbReference>
<reference evidence="6 7" key="1">
    <citation type="submission" date="2024-09" db="EMBL/GenBank/DDBJ databases">
        <authorList>
            <person name="Sun Q."/>
            <person name="Mori K."/>
        </authorList>
    </citation>
    <scope>NUCLEOTIDE SEQUENCE [LARGE SCALE GENOMIC DNA]</scope>
    <source>
        <strain evidence="6 7">NCAIM B.02415</strain>
    </source>
</reference>
<dbReference type="SUPFAM" id="SSF49303">
    <property type="entry name" value="beta-Galactosidase/glucuronidase domain"/>
    <property type="match status" value="1"/>
</dbReference>
<dbReference type="InterPro" id="IPR000421">
    <property type="entry name" value="FA58C"/>
</dbReference>
<organism evidence="6 7">
    <name type="scientific">Mucilaginibacter angelicae</name>
    <dbReference type="NCBI Taxonomy" id="869718"/>
    <lineage>
        <taxon>Bacteria</taxon>
        <taxon>Pseudomonadati</taxon>
        <taxon>Bacteroidota</taxon>
        <taxon>Sphingobacteriia</taxon>
        <taxon>Sphingobacteriales</taxon>
        <taxon>Sphingobacteriaceae</taxon>
        <taxon>Mucilaginibacter</taxon>
    </lineage>
</organism>
<name>A0ABV6L5I8_9SPHI</name>
<evidence type="ECO:0000256" key="2">
    <source>
        <dbReference type="ARBA" id="ARBA00022801"/>
    </source>
</evidence>
<keyword evidence="7" id="KW-1185">Reference proteome</keyword>
<dbReference type="Pfam" id="PF00754">
    <property type="entry name" value="F5_F8_type_C"/>
    <property type="match status" value="1"/>
</dbReference>
<keyword evidence="2 6" id="KW-0378">Hydrolase</keyword>
<evidence type="ECO:0000256" key="1">
    <source>
        <dbReference type="ARBA" id="ARBA00007401"/>
    </source>
</evidence>
<dbReference type="PANTHER" id="PTHR42732:SF1">
    <property type="entry name" value="BETA-MANNOSIDASE"/>
    <property type="match status" value="1"/>
</dbReference>
<dbReference type="InterPro" id="IPR051913">
    <property type="entry name" value="GH2_Domain-Containing"/>
</dbReference>
<dbReference type="InterPro" id="IPR008964">
    <property type="entry name" value="Invasin/intimin_cell_adhesion"/>
</dbReference>
<dbReference type="Gene3D" id="2.60.40.10">
    <property type="entry name" value="Immunoglobulins"/>
    <property type="match status" value="2"/>
</dbReference>
<accession>A0ABV6L5I8</accession>
<dbReference type="InterPro" id="IPR006103">
    <property type="entry name" value="Glyco_hydro_2_cat"/>
</dbReference>
<comment type="caution">
    <text evidence="6">The sequence shown here is derived from an EMBL/GenBank/DDBJ whole genome shotgun (WGS) entry which is preliminary data.</text>
</comment>
<evidence type="ECO:0000313" key="7">
    <source>
        <dbReference type="Proteomes" id="UP001589828"/>
    </source>
</evidence>
<dbReference type="InterPro" id="IPR006101">
    <property type="entry name" value="Glyco_hydro_2"/>
</dbReference>
<dbReference type="InterPro" id="IPR013783">
    <property type="entry name" value="Ig-like_fold"/>
</dbReference>
<dbReference type="Gene3D" id="3.20.20.80">
    <property type="entry name" value="Glycosidases"/>
    <property type="match status" value="1"/>
</dbReference>
<evidence type="ECO:0000256" key="4">
    <source>
        <dbReference type="SAM" id="SignalP"/>
    </source>
</evidence>
<dbReference type="InterPro" id="IPR008979">
    <property type="entry name" value="Galactose-bd-like_sf"/>
</dbReference>
<sequence>MINILLRIKTFTFILLIVPAIDSFAQPQSGKKGSSPDGSVEQIVIASQLKPARTKINFNRSWKFQLGDQSGAEHSNFNDDQWQNIGLPHSFSIPYFMSPDFYVGYGWYRKHFVLPPGYQRKKLFLEFEAVFQQAEIFVNDKAVGEHKGGYTGFSIDISAAVREGDNVVAVRVNNIWNPGLAPRAGEHVFSGGIYRDVSLIITNPVHVDWYGTFIQTPVVSEKEAAVNIKTEVKNAGNTDQTIQIKTNIITPQGKVVATITSAKKIPAQTVGHIEQLSKPVLNPQLWDPDHPYLYKAVTTLLINNKITDEYQTPFGIRSIKWTADKGFFLNGKHLYLRGANVHQDHAGWGDAVTNAGFFRDVKMVKEAGFNFIRGSHYPHDPSFAEACDRLGVLLWSENPFWGIGGSDKTPEGYWNSSAYPTNDRDTAAFEASVKQQLQEMIRIYRNHPSIAIWSMSNEPFFTAPQTMQSTKKLLKNLVDLSHLLDPSRNAAIGGAQRPLDTNRIDKIGDVAGYNGDGGLISIFQNPGIPNMVSEYGSTLADRPGNYEPGWGDLSKDNGKAIHDWRSGQSLWCAFDHGSIAGSSMGKLGIIDYFRIPKRAWYWYRNEYSHIPPPEWPQNGIPAKLKLEADRLSAASDGTEDIKLNVTVLDINGKTISNNPPVELKVISGPGEFPTGSSIRFAEGSDIRIMDGRASIEYRSWYAGNTTIEASSPGLQSAHLQIQFTGSVPYKKGITPPSPERPYVRFSAERKAVQQTFGRNNPAFASSSQPQHPAGFAADGDLKTWWQPLETDSNAQWILDTEKRLGISHIKITFPGKDVYQYKIEIADSKDNWKVIADFMNNGESISEKQLELPKLPGSFMRISFKDPKIAKISEVEVTGEVLK</sequence>
<evidence type="ECO:0000256" key="3">
    <source>
        <dbReference type="ARBA" id="ARBA00023295"/>
    </source>
</evidence>
<gene>
    <name evidence="6" type="ORF">ACFFGT_11090</name>
</gene>
<dbReference type="InterPro" id="IPR017853">
    <property type="entry name" value="GH"/>
</dbReference>
<dbReference type="SUPFAM" id="SSF49785">
    <property type="entry name" value="Galactose-binding domain-like"/>
    <property type="match status" value="2"/>
</dbReference>
<dbReference type="InterPro" id="IPR006104">
    <property type="entry name" value="Glyco_hydro_2_N"/>
</dbReference>
<feature type="signal peptide" evidence="4">
    <location>
        <begin position="1"/>
        <end position="25"/>
    </location>
</feature>
<dbReference type="Proteomes" id="UP001589828">
    <property type="component" value="Unassembled WGS sequence"/>
</dbReference>
<dbReference type="GO" id="GO:0016787">
    <property type="term" value="F:hydrolase activity"/>
    <property type="evidence" value="ECO:0007669"/>
    <property type="project" value="UniProtKB-KW"/>
</dbReference>
<dbReference type="InterPro" id="IPR006102">
    <property type="entry name" value="Ig-like_GH2"/>
</dbReference>
<keyword evidence="4" id="KW-0732">Signal</keyword>
<comment type="similarity">
    <text evidence="1">Belongs to the glycosyl hydrolase 2 family.</text>
</comment>
<evidence type="ECO:0000259" key="5">
    <source>
        <dbReference type="PROSITE" id="PS50022"/>
    </source>
</evidence>
<dbReference type="Gene3D" id="2.60.120.260">
    <property type="entry name" value="Galactose-binding domain-like"/>
    <property type="match status" value="2"/>
</dbReference>
<dbReference type="Pfam" id="PF02837">
    <property type="entry name" value="Glyco_hydro_2_N"/>
    <property type="match status" value="1"/>
</dbReference>
<protein>
    <submittedName>
        <fullName evidence="6">Glycoside hydrolase family 2 TIM barrel-domain containing protein</fullName>
    </submittedName>
</protein>
<dbReference type="EMBL" id="JBHLTS010000021">
    <property type="protein sequence ID" value="MFC0514749.1"/>
    <property type="molecule type" value="Genomic_DNA"/>
</dbReference>
<proteinExistence type="inferred from homology"/>
<dbReference type="SUPFAM" id="SSF49373">
    <property type="entry name" value="Invasin/intimin cell-adhesion fragments"/>
    <property type="match status" value="1"/>
</dbReference>
<feature type="chain" id="PRO_5045965861" evidence="4">
    <location>
        <begin position="26"/>
        <end position="883"/>
    </location>
</feature>
<dbReference type="PANTHER" id="PTHR42732">
    <property type="entry name" value="BETA-GALACTOSIDASE"/>
    <property type="match status" value="1"/>
</dbReference>
<evidence type="ECO:0000313" key="6">
    <source>
        <dbReference type="EMBL" id="MFC0514749.1"/>
    </source>
</evidence>
<dbReference type="InterPro" id="IPR036156">
    <property type="entry name" value="Beta-gal/glucu_dom_sf"/>
</dbReference>
<dbReference type="SUPFAM" id="SSF51445">
    <property type="entry name" value="(Trans)glycosidases"/>
    <property type="match status" value="1"/>
</dbReference>
<dbReference type="Pfam" id="PF00703">
    <property type="entry name" value="Glyco_hydro_2"/>
    <property type="match status" value="1"/>
</dbReference>
<feature type="domain" description="F5/8 type C" evidence="5">
    <location>
        <begin position="745"/>
        <end position="880"/>
    </location>
</feature>
<dbReference type="RefSeq" id="WP_377022592.1">
    <property type="nucleotide sequence ID" value="NZ_JBHLTS010000021.1"/>
</dbReference>
<keyword evidence="3" id="KW-0326">Glycosidase</keyword>
<dbReference type="PROSITE" id="PS50022">
    <property type="entry name" value="FA58C_3"/>
    <property type="match status" value="1"/>
</dbReference>